<reference evidence="2 3" key="1">
    <citation type="journal article" date="2019" name="Commun. Biol.">
        <title>The bagworm genome reveals a unique fibroin gene that provides high tensile strength.</title>
        <authorList>
            <person name="Kono N."/>
            <person name="Nakamura H."/>
            <person name="Ohtoshi R."/>
            <person name="Tomita M."/>
            <person name="Numata K."/>
            <person name="Arakawa K."/>
        </authorList>
    </citation>
    <scope>NUCLEOTIDE SEQUENCE [LARGE SCALE GENOMIC DNA]</scope>
</reference>
<evidence type="ECO:0000256" key="1">
    <source>
        <dbReference type="SAM" id="Phobius"/>
    </source>
</evidence>
<keyword evidence="3" id="KW-1185">Reference proteome</keyword>
<keyword evidence="1" id="KW-1133">Transmembrane helix</keyword>
<keyword evidence="1" id="KW-0812">Transmembrane</keyword>
<feature type="transmembrane region" description="Helical" evidence="1">
    <location>
        <begin position="94"/>
        <end position="120"/>
    </location>
</feature>
<dbReference type="Proteomes" id="UP000299102">
    <property type="component" value="Unassembled WGS sequence"/>
</dbReference>
<organism evidence="2 3">
    <name type="scientific">Eumeta variegata</name>
    <name type="common">Bagworm moth</name>
    <name type="synonym">Eumeta japonica</name>
    <dbReference type="NCBI Taxonomy" id="151549"/>
    <lineage>
        <taxon>Eukaryota</taxon>
        <taxon>Metazoa</taxon>
        <taxon>Ecdysozoa</taxon>
        <taxon>Arthropoda</taxon>
        <taxon>Hexapoda</taxon>
        <taxon>Insecta</taxon>
        <taxon>Pterygota</taxon>
        <taxon>Neoptera</taxon>
        <taxon>Endopterygota</taxon>
        <taxon>Lepidoptera</taxon>
        <taxon>Glossata</taxon>
        <taxon>Ditrysia</taxon>
        <taxon>Tineoidea</taxon>
        <taxon>Psychidae</taxon>
        <taxon>Oiketicinae</taxon>
        <taxon>Eumeta</taxon>
    </lineage>
</organism>
<dbReference type="AlphaFoldDB" id="A0A4C1YJV3"/>
<keyword evidence="1" id="KW-0472">Membrane</keyword>
<evidence type="ECO:0000313" key="3">
    <source>
        <dbReference type="Proteomes" id="UP000299102"/>
    </source>
</evidence>
<gene>
    <name evidence="2" type="ORF">EVAR_51146_1</name>
</gene>
<evidence type="ECO:0000313" key="2">
    <source>
        <dbReference type="EMBL" id="GBP76661.1"/>
    </source>
</evidence>
<accession>A0A4C1YJV3</accession>
<sequence length="121" mass="13702">MFSVACERFYSRLDDIKNNCAVVLDLPPEQFGTACKVEMILREASKSESRSRMKSKWEVRARPSHLKGASRNTTKNILRLCEARFSKMRVCGLFAVDAALPLRLMGLVATYCIVLLQFALL</sequence>
<name>A0A4C1YJV3_EUMVA</name>
<proteinExistence type="predicted"/>
<dbReference type="EMBL" id="BGZK01001297">
    <property type="protein sequence ID" value="GBP76661.1"/>
    <property type="molecule type" value="Genomic_DNA"/>
</dbReference>
<comment type="caution">
    <text evidence="2">The sequence shown here is derived from an EMBL/GenBank/DDBJ whole genome shotgun (WGS) entry which is preliminary data.</text>
</comment>
<protein>
    <submittedName>
        <fullName evidence="2">Uncharacterized protein</fullName>
    </submittedName>
</protein>
<dbReference type="OrthoDB" id="7490805at2759"/>